<gene>
    <name evidence="4" type="primary">nudC_1</name>
    <name evidence="4" type="ORF">PAECIP111802_00501</name>
</gene>
<sequence>MGYVEDIRALVGHRPLILVGAVVIAVDCDGRLLLQQRKHPYGSWGIPGGLMELGESVEDTARRELLEETNLKAGELKLINVYSGQGQFIRAANGDEFYAVTTAFYTKEITGELVVDKSEALDFVYYKPDELPQQIVKSHKKIIDEFMSRHYRNL</sequence>
<keyword evidence="2 4" id="KW-0378">Hydrolase</keyword>
<evidence type="ECO:0000313" key="5">
    <source>
        <dbReference type="Proteomes" id="UP000730618"/>
    </source>
</evidence>
<name>A0ABN7TFJ3_9BACL</name>
<dbReference type="PANTHER" id="PTHR43046">
    <property type="entry name" value="GDP-MANNOSE MANNOSYL HYDROLASE"/>
    <property type="match status" value="1"/>
</dbReference>
<dbReference type="RefSeq" id="WP_218096860.1">
    <property type="nucleotide sequence ID" value="NZ_CAJVCE010000001.1"/>
</dbReference>
<dbReference type="CDD" id="cd04677">
    <property type="entry name" value="NUDIX_Hydrolase"/>
    <property type="match status" value="1"/>
</dbReference>
<dbReference type="PROSITE" id="PS00893">
    <property type="entry name" value="NUDIX_BOX"/>
    <property type="match status" value="1"/>
</dbReference>
<dbReference type="Proteomes" id="UP000730618">
    <property type="component" value="Unassembled WGS sequence"/>
</dbReference>
<evidence type="ECO:0000256" key="2">
    <source>
        <dbReference type="ARBA" id="ARBA00022801"/>
    </source>
</evidence>
<comment type="caution">
    <text evidence="4">The sequence shown here is derived from an EMBL/GenBank/DDBJ whole genome shotgun (WGS) entry which is preliminary data.</text>
</comment>
<dbReference type="EC" id="3.6.1.22" evidence="4"/>
<dbReference type="GO" id="GO:0016787">
    <property type="term" value="F:hydrolase activity"/>
    <property type="evidence" value="ECO:0007669"/>
    <property type="project" value="UniProtKB-KW"/>
</dbReference>
<dbReference type="Pfam" id="PF00293">
    <property type="entry name" value="NUDIX"/>
    <property type="match status" value="1"/>
</dbReference>
<proteinExistence type="predicted"/>
<dbReference type="InterPro" id="IPR020084">
    <property type="entry name" value="NUDIX_hydrolase_CS"/>
</dbReference>
<comment type="cofactor">
    <cofactor evidence="1">
        <name>Mg(2+)</name>
        <dbReference type="ChEBI" id="CHEBI:18420"/>
    </cofactor>
</comment>
<dbReference type="PANTHER" id="PTHR43046:SF2">
    <property type="entry name" value="8-OXO-DGTP DIPHOSPHATASE-RELATED"/>
    <property type="match status" value="1"/>
</dbReference>
<protein>
    <submittedName>
        <fullName evidence="4">NADH pyrophosphatase</fullName>
        <ecNumber evidence="4">3.6.1.22</ecNumber>
    </submittedName>
</protein>
<dbReference type="PROSITE" id="PS51462">
    <property type="entry name" value="NUDIX"/>
    <property type="match status" value="1"/>
</dbReference>
<dbReference type="EMBL" id="CAJVCE010000001">
    <property type="protein sequence ID" value="CAG7618262.1"/>
    <property type="molecule type" value="Genomic_DNA"/>
</dbReference>
<evidence type="ECO:0000313" key="4">
    <source>
        <dbReference type="EMBL" id="CAG7618262.1"/>
    </source>
</evidence>
<dbReference type="InterPro" id="IPR000086">
    <property type="entry name" value="NUDIX_hydrolase_dom"/>
</dbReference>
<evidence type="ECO:0000259" key="3">
    <source>
        <dbReference type="PROSITE" id="PS51462"/>
    </source>
</evidence>
<keyword evidence="5" id="KW-1185">Reference proteome</keyword>
<accession>A0ABN7TFJ3</accession>
<reference evidence="4 5" key="1">
    <citation type="submission" date="2021-06" db="EMBL/GenBank/DDBJ databases">
        <authorList>
            <person name="Criscuolo A."/>
        </authorList>
    </citation>
    <scope>NUCLEOTIDE SEQUENCE [LARGE SCALE GENOMIC DNA]</scope>
    <source>
        <strain evidence="5">CIP 111802</strain>
    </source>
</reference>
<feature type="domain" description="Nudix hydrolase" evidence="3">
    <location>
        <begin position="15"/>
        <end position="149"/>
    </location>
</feature>
<evidence type="ECO:0000256" key="1">
    <source>
        <dbReference type="ARBA" id="ARBA00001946"/>
    </source>
</evidence>
<organism evidence="4 5">
    <name type="scientific">Paenibacillus allorhizosphaerae</name>
    <dbReference type="NCBI Taxonomy" id="2849866"/>
    <lineage>
        <taxon>Bacteria</taxon>
        <taxon>Bacillati</taxon>
        <taxon>Bacillota</taxon>
        <taxon>Bacilli</taxon>
        <taxon>Bacillales</taxon>
        <taxon>Paenibacillaceae</taxon>
        <taxon>Paenibacillus</taxon>
    </lineage>
</organism>